<dbReference type="GO" id="GO:0098588">
    <property type="term" value="C:bounding membrane of organelle"/>
    <property type="evidence" value="ECO:0007669"/>
    <property type="project" value="UniProtKB-ARBA"/>
</dbReference>
<keyword evidence="4 6" id="KW-1133">Transmembrane helix</keyword>
<protein>
    <submittedName>
        <fullName evidence="10">ATPase H+ transporting accessory protein 1b</fullName>
    </submittedName>
</protein>
<dbReference type="InterPro" id="IPR046755">
    <property type="entry name" value="VAS1_LD"/>
</dbReference>
<dbReference type="InterPro" id="IPR046756">
    <property type="entry name" value="VAS1/VOA1_TM"/>
</dbReference>
<sequence length="446" mass="48774">MAENRIHARERLLSLMLLFSVGLSTVRSTAQVPLLIWSTVSLPPLASPSAGHISSDQELTAYLSPVFASGPHTVLLFLQEKLSKDDLTRYGGVFGNKQDSAFKNLEAALQSSSSVTFPALEWRSPSAITALLEAELRASPVLADPDTLSHLSIDASVNNLMLINLPYCSDSLKSCKELLRNNDEVLGKVLSVVQTKGVPYISIYTGQQPSRVISESAVPQEKMGRSLLQAVEADVKPPIIFNVTGQPCIMLWAQNLNVSTKSGEWIDLATQAPQLTGSCSPSNSQLVLSYPSGYVLSFSMSQRFYPVSARNWFSLDTVELEVGGVSASYAGSRGIYAPAEYSFRCQSVNNFQDALLVRNNTNSSLSVWSLNFIDFQIQGFGLNNGTNFSYASDCASFFTPAIWMGLLTSLLMLLIFLYGLHMIMQLNTMDRFDDPKGPFISVPQSE</sequence>
<dbReference type="GO" id="GO:0012505">
    <property type="term" value="C:endomembrane system"/>
    <property type="evidence" value="ECO:0007669"/>
    <property type="project" value="UniProtKB-ARBA"/>
</dbReference>
<dbReference type="Proteomes" id="UP000265180">
    <property type="component" value="Chromosome 7"/>
</dbReference>
<proteinExistence type="inferred from homology"/>
<keyword evidence="5 6" id="KW-0472">Membrane</keyword>
<dbReference type="Pfam" id="PF20520">
    <property type="entry name" value="Ac45-VOA1_TM"/>
    <property type="match status" value="1"/>
</dbReference>
<dbReference type="Pfam" id="PF05827">
    <property type="entry name" value="VAS1_LD"/>
    <property type="match status" value="1"/>
</dbReference>
<organism evidence="10 11">
    <name type="scientific">Oryzias latipes</name>
    <name type="common">Japanese rice fish</name>
    <name type="synonym">Japanese killifish</name>
    <dbReference type="NCBI Taxonomy" id="8090"/>
    <lineage>
        <taxon>Eukaryota</taxon>
        <taxon>Metazoa</taxon>
        <taxon>Chordata</taxon>
        <taxon>Craniata</taxon>
        <taxon>Vertebrata</taxon>
        <taxon>Euteleostomi</taxon>
        <taxon>Actinopterygii</taxon>
        <taxon>Neopterygii</taxon>
        <taxon>Teleostei</taxon>
        <taxon>Neoteleostei</taxon>
        <taxon>Acanthomorphata</taxon>
        <taxon>Ovalentaria</taxon>
        <taxon>Atherinomorphae</taxon>
        <taxon>Beloniformes</taxon>
        <taxon>Adrianichthyidae</taxon>
        <taxon>Oryziinae</taxon>
        <taxon>Oryzias</taxon>
    </lineage>
</organism>
<dbReference type="Ensembl" id="ENSORLT00020005263.1">
    <property type="protein sequence ID" value="ENSORLP00020025114.1"/>
    <property type="gene ID" value="ENSORLG00020006863.1"/>
</dbReference>
<dbReference type="FunFam" id="2.40.160.110:FF:000003">
    <property type="entry name" value="ATPase H+ transporting accessory protein 1"/>
    <property type="match status" value="1"/>
</dbReference>
<evidence type="ECO:0000256" key="6">
    <source>
        <dbReference type="SAM" id="Phobius"/>
    </source>
</evidence>
<evidence type="ECO:0000256" key="2">
    <source>
        <dbReference type="ARBA" id="ARBA00009037"/>
    </source>
</evidence>
<comment type="similarity">
    <text evidence="2">Belongs to the vacuolar ATPase subunit S1 family.</text>
</comment>
<comment type="subcellular location">
    <subcellularLocation>
        <location evidence="1">Membrane</location>
        <topology evidence="1">Single-pass membrane protein</topology>
    </subcellularLocation>
</comment>
<evidence type="ECO:0000256" key="7">
    <source>
        <dbReference type="SAM" id="SignalP"/>
    </source>
</evidence>
<dbReference type="GO" id="GO:0030659">
    <property type="term" value="C:cytoplasmic vesicle membrane"/>
    <property type="evidence" value="ECO:0007669"/>
    <property type="project" value="UniProtKB-ARBA"/>
</dbReference>
<reference evidence="10" key="3">
    <citation type="submission" date="2025-08" db="UniProtKB">
        <authorList>
            <consortium name="Ensembl"/>
        </authorList>
    </citation>
    <scope>IDENTIFICATION</scope>
    <source>
        <strain evidence="10">HNI</strain>
    </source>
</reference>
<evidence type="ECO:0000259" key="9">
    <source>
        <dbReference type="Pfam" id="PF20520"/>
    </source>
</evidence>
<dbReference type="PANTHER" id="PTHR12471">
    <property type="entry name" value="VACUOLAR ATP SYNTHASE SUBUNIT S1"/>
    <property type="match status" value="1"/>
</dbReference>
<feature type="chain" id="PRO_5018182692" evidence="7">
    <location>
        <begin position="29"/>
        <end position="446"/>
    </location>
</feature>
<dbReference type="InterPro" id="IPR008388">
    <property type="entry name" value="Ac45_acc_su"/>
</dbReference>
<reference evidence="10" key="4">
    <citation type="submission" date="2025-09" db="UniProtKB">
        <authorList>
            <consortium name="Ensembl"/>
        </authorList>
    </citation>
    <scope>IDENTIFICATION</scope>
    <source>
        <strain evidence="10">HNI</strain>
    </source>
</reference>
<keyword evidence="7" id="KW-0732">Signal</keyword>
<feature type="domain" description="V-type proton ATPase subunit S1/VOA1 transmembrane" evidence="9">
    <location>
        <begin position="396"/>
        <end position="434"/>
    </location>
</feature>
<dbReference type="PANTHER" id="PTHR12471:SF2">
    <property type="entry name" value="V-TYPE PROTON ATPASE SUBUNIT S1"/>
    <property type="match status" value="1"/>
</dbReference>
<accession>A0A3P9LWP2</accession>
<evidence type="ECO:0000256" key="5">
    <source>
        <dbReference type="ARBA" id="ARBA00023136"/>
    </source>
</evidence>
<reference key="1">
    <citation type="journal article" date="2007" name="Nature">
        <title>The medaka draft genome and insights into vertebrate genome evolution.</title>
        <authorList>
            <person name="Kasahara M."/>
            <person name="Naruse K."/>
            <person name="Sasaki S."/>
            <person name="Nakatani Y."/>
            <person name="Qu W."/>
            <person name="Ahsan B."/>
            <person name="Yamada T."/>
            <person name="Nagayasu Y."/>
            <person name="Doi K."/>
            <person name="Kasai Y."/>
            <person name="Jindo T."/>
            <person name="Kobayashi D."/>
            <person name="Shimada A."/>
            <person name="Toyoda A."/>
            <person name="Kuroki Y."/>
            <person name="Fujiyama A."/>
            <person name="Sasaki T."/>
            <person name="Shimizu A."/>
            <person name="Asakawa S."/>
            <person name="Shimizu N."/>
            <person name="Hashimoto S."/>
            <person name="Yang J."/>
            <person name="Lee Y."/>
            <person name="Matsushima K."/>
            <person name="Sugano S."/>
            <person name="Sakaizumi M."/>
            <person name="Narita T."/>
            <person name="Ohishi K."/>
            <person name="Haga S."/>
            <person name="Ohta F."/>
            <person name="Nomoto H."/>
            <person name="Nogata K."/>
            <person name="Morishita T."/>
            <person name="Endo T."/>
            <person name="Shin-I T."/>
            <person name="Takeda H."/>
            <person name="Morishita S."/>
            <person name="Kohara Y."/>
        </authorList>
    </citation>
    <scope>NUCLEOTIDE SEQUENCE [LARGE SCALE GENOMIC DNA]</scope>
    <source>
        <strain>Hd-rR</strain>
    </source>
</reference>
<evidence type="ECO:0000256" key="1">
    <source>
        <dbReference type="ARBA" id="ARBA00004167"/>
    </source>
</evidence>
<evidence type="ECO:0000256" key="4">
    <source>
        <dbReference type="ARBA" id="ARBA00022989"/>
    </source>
</evidence>
<evidence type="ECO:0000313" key="11">
    <source>
        <dbReference type="Proteomes" id="UP000265180"/>
    </source>
</evidence>
<name>A0A3P9LWP2_ORYLA</name>
<keyword evidence="3 6" id="KW-0812">Transmembrane</keyword>
<feature type="domain" description="V-type proton ATPase subunit S1 luminal" evidence="8">
    <location>
        <begin position="246"/>
        <end position="380"/>
    </location>
</feature>
<evidence type="ECO:0000256" key="3">
    <source>
        <dbReference type="ARBA" id="ARBA00022692"/>
    </source>
</evidence>
<evidence type="ECO:0000313" key="10">
    <source>
        <dbReference type="Ensembl" id="ENSORLP00020025114.1"/>
    </source>
</evidence>
<feature type="signal peptide" evidence="7">
    <location>
        <begin position="1"/>
        <end position="28"/>
    </location>
</feature>
<dbReference type="Gene3D" id="2.40.160.110">
    <property type="match status" value="1"/>
</dbReference>
<evidence type="ECO:0000259" key="8">
    <source>
        <dbReference type="Pfam" id="PF05827"/>
    </source>
</evidence>
<reference evidence="10 11" key="2">
    <citation type="submission" date="2017-04" db="EMBL/GenBank/DDBJ databases">
        <title>CpG methylation of centromeres and impact of large insertions on vertebrate speciation.</title>
        <authorList>
            <person name="Ichikawa K."/>
            <person name="Yoshimura J."/>
            <person name="Morishita S."/>
        </authorList>
    </citation>
    <scope>NUCLEOTIDE SEQUENCE</scope>
    <source>
        <strain evidence="10 11">HNI</strain>
    </source>
</reference>
<feature type="transmembrane region" description="Helical" evidence="6">
    <location>
        <begin position="401"/>
        <end position="420"/>
    </location>
</feature>
<dbReference type="AlphaFoldDB" id="A0A3P9LWP2"/>